<keyword evidence="1" id="KW-0732">Signal</keyword>
<evidence type="ECO:0000313" key="4">
    <source>
        <dbReference type="Proteomes" id="UP001059912"/>
    </source>
</evidence>
<feature type="signal peptide" evidence="1">
    <location>
        <begin position="1"/>
        <end position="19"/>
    </location>
</feature>
<accession>A0ABY5IQM9</accession>
<protein>
    <submittedName>
        <fullName evidence="3">Uncharacterized protein</fullName>
    </submittedName>
</protein>
<proteinExistence type="predicted"/>
<dbReference type="RefSeq" id="WP_255905368.1">
    <property type="nucleotide sequence ID" value="NZ_CP050473.1"/>
</dbReference>
<geneLocation type="plasmid" evidence="3 4">
    <name>unnamed2</name>
</geneLocation>
<dbReference type="EMBL" id="CP050473">
    <property type="protein sequence ID" value="UTZ35038.1"/>
    <property type="molecule type" value="Genomic_DNA"/>
</dbReference>
<gene>
    <name evidence="2" type="ORF">HB762_27630</name>
    <name evidence="3" type="ORF">HB762_28110</name>
</gene>
<keyword evidence="4" id="KW-1185">Reference proteome</keyword>
<keyword evidence="3" id="KW-0614">Plasmid</keyword>
<name>A0ABY5IQM9_9VIBR</name>
<organism evidence="3 4">
    <name type="scientific">Vibrio campbellii</name>
    <dbReference type="NCBI Taxonomy" id="680"/>
    <lineage>
        <taxon>Bacteria</taxon>
        <taxon>Pseudomonadati</taxon>
        <taxon>Pseudomonadota</taxon>
        <taxon>Gammaproteobacteria</taxon>
        <taxon>Vibrionales</taxon>
        <taxon>Vibrionaceae</taxon>
        <taxon>Vibrio</taxon>
    </lineage>
</organism>
<reference evidence="3" key="1">
    <citation type="submission" date="2020-03" db="EMBL/GenBank/DDBJ databases">
        <title>Five strains of Vibrio campbellii isolated from Mariana Trench.</title>
        <authorList>
            <person name="Liang J."/>
            <person name="Zhang X.-H."/>
        </authorList>
    </citation>
    <scope>NUCLEOTIDE SEQUENCE</scope>
    <source>
        <strain evidence="3">LJC013</strain>
        <plasmid evidence="3">unnamed2</plasmid>
    </source>
</reference>
<dbReference type="EMBL" id="CP050473">
    <property type="protein sequence ID" value="UTZ35129.1"/>
    <property type="molecule type" value="Genomic_DNA"/>
</dbReference>
<evidence type="ECO:0000313" key="3">
    <source>
        <dbReference type="EMBL" id="UTZ35129.1"/>
    </source>
</evidence>
<evidence type="ECO:0000256" key="1">
    <source>
        <dbReference type="SAM" id="SignalP"/>
    </source>
</evidence>
<dbReference type="Proteomes" id="UP001059912">
    <property type="component" value="Plasmid unnamed2"/>
</dbReference>
<feature type="chain" id="PRO_5045034179" evidence="1">
    <location>
        <begin position="20"/>
        <end position="101"/>
    </location>
</feature>
<evidence type="ECO:0000313" key="2">
    <source>
        <dbReference type="EMBL" id="UTZ35038.1"/>
    </source>
</evidence>
<sequence length="101" mass="11248">MKRLTLILILLLTHLSVNASTTYGAGSASCGTWLKHSKVKGSNYAFNISWVHGYLSAIQVNYELKEVDTDSITIFLDNYCTKHPFASISEATHELTLEIIQ</sequence>
<dbReference type="PROSITE" id="PS51257">
    <property type="entry name" value="PROKAR_LIPOPROTEIN"/>
    <property type="match status" value="1"/>
</dbReference>